<sequence length="349" mass="41392">MDEFYSCEDNRSGIEVLLNYTQSHHECIMPYEILGFLYSEEKMWYNAIQCFEKIIDKGCLFYPHDLEFALAWAYGKVKEYKNEEIAYRNCLECKSDIGNALNNLGYCLYRQKRYQEAIEIFLRCVKEERDLAWAPNNLVRTYIRSGQYSTAREFVETHDYKISKALLEQLDKKPKKDVPVDSVTVGDDEDGMEDEDSIPVSVEVDEVKPKFFENKNQFTSEKVLEDELTARLENGQELFGLNLHIYRKKGDYYGRQYPCANGKWRLDILCEDDDENLYIIELKKDSGYDDAFEQTKQYVDWFEKHKVKKGRKVYGIIVLNSPKNKIIEKVRSDNRIRLFEYQIAYREIK</sequence>
<evidence type="ECO:0000256" key="1">
    <source>
        <dbReference type="ARBA" id="ARBA00022737"/>
    </source>
</evidence>
<keyword evidence="2 3" id="KW-0802">TPR repeat</keyword>
<dbReference type="AlphaFoldDB" id="A0A1I3H7Q9"/>
<evidence type="ECO:0000313" key="5">
    <source>
        <dbReference type="EMBL" id="SFI31711.1"/>
    </source>
</evidence>
<dbReference type="SMART" id="SM00028">
    <property type="entry name" value="TPR"/>
    <property type="match status" value="2"/>
</dbReference>
<dbReference type="GO" id="GO:0004519">
    <property type="term" value="F:endonuclease activity"/>
    <property type="evidence" value="ECO:0007669"/>
    <property type="project" value="InterPro"/>
</dbReference>
<dbReference type="Pfam" id="PF01939">
    <property type="entry name" value="NucS_C"/>
    <property type="match status" value="1"/>
</dbReference>
<dbReference type="EMBL" id="FOQK01000028">
    <property type="protein sequence ID" value="SFI31711.1"/>
    <property type="molecule type" value="Genomic_DNA"/>
</dbReference>
<evidence type="ECO:0000259" key="4">
    <source>
        <dbReference type="Pfam" id="PF01939"/>
    </source>
</evidence>
<dbReference type="Pfam" id="PF07719">
    <property type="entry name" value="TPR_2"/>
    <property type="match status" value="1"/>
</dbReference>
<name>A0A1I3H7Q9_SELRU</name>
<evidence type="ECO:0000256" key="2">
    <source>
        <dbReference type="ARBA" id="ARBA00022803"/>
    </source>
</evidence>
<dbReference type="PROSITE" id="PS50005">
    <property type="entry name" value="TPR"/>
    <property type="match status" value="1"/>
</dbReference>
<dbReference type="Gene3D" id="1.25.40.10">
    <property type="entry name" value="Tetratricopeptide repeat domain"/>
    <property type="match status" value="1"/>
</dbReference>
<dbReference type="InterPro" id="IPR019734">
    <property type="entry name" value="TPR_rpt"/>
</dbReference>
<protein>
    <submittedName>
        <fullName evidence="5">Tetratricopeptide repeat-containing protein</fullName>
    </submittedName>
</protein>
<evidence type="ECO:0000256" key="3">
    <source>
        <dbReference type="PROSITE-ProRule" id="PRU00339"/>
    </source>
</evidence>
<dbReference type="OrthoDB" id="1845684at2"/>
<dbReference type="Gene3D" id="3.40.1350.10">
    <property type="match status" value="1"/>
</dbReference>
<proteinExistence type="predicted"/>
<organism evidence="5 6">
    <name type="scientific">Selenomonas ruminantium</name>
    <dbReference type="NCBI Taxonomy" id="971"/>
    <lineage>
        <taxon>Bacteria</taxon>
        <taxon>Bacillati</taxon>
        <taxon>Bacillota</taxon>
        <taxon>Negativicutes</taxon>
        <taxon>Selenomonadales</taxon>
        <taxon>Selenomonadaceae</taxon>
        <taxon>Selenomonas</taxon>
    </lineage>
</organism>
<dbReference type="SUPFAM" id="SSF48452">
    <property type="entry name" value="TPR-like"/>
    <property type="match status" value="1"/>
</dbReference>
<feature type="domain" description="Endonuclease NucS C-terminal" evidence="4">
    <location>
        <begin position="254"/>
        <end position="326"/>
    </location>
</feature>
<dbReference type="InterPro" id="IPR011856">
    <property type="entry name" value="tRNA_endonuc-like_dom_sf"/>
</dbReference>
<dbReference type="InterPro" id="IPR048301">
    <property type="entry name" value="NucS_C"/>
</dbReference>
<dbReference type="RefSeq" id="WP_082336315.1">
    <property type="nucleotide sequence ID" value="NZ_FOQK01000028.1"/>
</dbReference>
<feature type="repeat" description="TPR" evidence="3">
    <location>
        <begin position="98"/>
        <end position="131"/>
    </location>
</feature>
<reference evidence="5 6" key="1">
    <citation type="submission" date="2016-10" db="EMBL/GenBank/DDBJ databases">
        <authorList>
            <person name="de Groot N.N."/>
        </authorList>
    </citation>
    <scope>NUCLEOTIDE SEQUENCE [LARGE SCALE GENOMIC DNA]</scope>
    <source>
        <strain evidence="5 6">Z108</strain>
    </source>
</reference>
<gene>
    <name evidence="5" type="ORF">SAMN04487861_1286</name>
</gene>
<accession>A0A1I3H7Q9</accession>
<keyword evidence="1" id="KW-0677">Repeat</keyword>
<dbReference type="Proteomes" id="UP000183639">
    <property type="component" value="Unassembled WGS sequence"/>
</dbReference>
<dbReference type="InterPro" id="IPR011990">
    <property type="entry name" value="TPR-like_helical_dom_sf"/>
</dbReference>
<evidence type="ECO:0000313" key="6">
    <source>
        <dbReference type="Proteomes" id="UP000183639"/>
    </source>
</evidence>
<dbReference type="InterPro" id="IPR013105">
    <property type="entry name" value="TPR_2"/>
</dbReference>
<dbReference type="GO" id="GO:0003676">
    <property type="term" value="F:nucleic acid binding"/>
    <property type="evidence" value="ECO:0007669"/>
    <property type="project" value="InterPro"/>
</dbReference>